<name>A0ABQ2XUP4_9ACTN</name>
<keyword evidence="1" id="KW-0472">Membrane</keyword>
<dbReference type="RefSeq" id="WP_190054754.1">
    <property type="nucleotide sequence ID" value="NZ_BMWC01000018.1"/>
</dbReference>
<gene>
    <name evidence="2" type="ORF">GCM10010383_74960</name>
</gene>
<evidence type="ECO:0000313" key="3">
    <source>
        <dbReference type="Proteomes" id="UP000617743"/>
    </source>
</evidence>
<feature type="transmembrane region" description="Helical" evidence="1">
    <location>
        <begin position="20"/>
        <end position="51"/>
    </location>
</feature>
<sequence>MVDQNWDDDTDYHQAVGRAWVTVAIASCCSLVVIGFVAVAVFGLGIFMALVEALSG</sequence>
<dbReference type="Proteomes" id="UP000617743">
    <property type="component" value="Unassembled WGS sequence"/>
</dbReference>
<keyword evidence="1" id="KW-0812">Transmembrane</keyword>
<keyword evidence="1" id="KW-1133">Transmembrane helix</keyword>
<comment type="caution">
    <text evidence="2">The sequence shown here is derived from an EMBL/GenBank/DDBJ whole genome shotgun (WGS) entry which is preliminary data.</text>
</comment>
<reference evidence="3" key="1">
    <citation type="journal article" date="2019" name="Int. J. Syst. Evol. Microbiol.">
        <title>The Global Catalogue of Microorganisms (GCM) 10K type strain sequencing project: providing services to taxonomists for standard genome sequencing and annotation.</title>
        <authorList>
            <consortium name="The Broad Institute Genomics Platform"/>
            <consortium name="The Broad Institute Genome Sequencing Center for Infectious Disease"/>
            <person name="Wu L."/>
            <person name="Ma J."/>
        </authorList>
    </citation>
    <scope>NUCLEOTIDE SEQUENCE [LARGE SCALE GENOMIC DNA]</scope>
    <source>
        <strain evidence="3">JCM 4866</strain>
    </source>
</reference>
<dbReference type="EMBL" id="BMWC01000018">
    <property type="protein sequence ID" value="GGX33658.1"/>
    <property type="molecule type" value="Genomic_DNA"/>
</dbReference>
<evidence type="ECO:0000256" key="1">
    <source>
        <dbReference type="SAM" id="Phobius"/>
    </source>
</evidence>
<protein>
    <submittedName>
        <fullName evidence="2">Uncharacterized protein</fullName>
    </submittedName>
</protein>
<proteinExistence type="predicted"/>
<evidence type="ECO:0000313" key="2">
    <source>
        <dbReference type="EMBL" id="GGX33658.1"/>
    </source>
</evidence>
<accession>A0ABQ2XUP4</accession>
<keyword evidence="3" id="KW-1185">Reference proteome</keyword>
<organism evidence="2 3">
    <name type="scientific">Streptomyces lomondensis</name>
    <dbReference type="NCBI Taxonomy" id="68229"/>
    <lineage>
        <taxon>Bacteria</taxon>
        <taxon>Bacillati</taxon>
        <taxon>Actinomycetota</taxon>
        <taxon>Actinomycetes</taxon>
        <taxon>Kitasatosporales</taxon>
        <taxon>Streptomycetaceae</taxon>
        <taxon>Streptomyces</taxon>
    </lineage>
</organism>